<evidence type="ECO:0000313" key="2">
    <source>
        <dbReference type="Proteomes" id="UP000077927"/>
    </source>
</evidence>
<name>A0AAC9BFD4_9RALS</name>
<sequence>MRLVANNDADGSSILRPNTVSDLLALCRVAAETLADEALGLQDNIDVKPAAN</sequence>
<dbReference type="Proteomes" id="UP000077927">
    <property type="component" value="Chromosome 1"/>
</dbReference>
<evidence type="ECO:0000313" key="1">
    <source>
        <dbReference type="EMBL" id="ANH71493.1"/>
    </source>
</evidence>
<proteinExistence type="predicted"/>
<gene>
    <name evidence="1" type="ORF">ACS15_3648</name>
</gene>
<dbReference type="KEGG" id="rin:ACS15_3648"/>
<protein>
    <submittedName>
        <fullName evidence="1">Uncharacterized protein</fullName>
    </submittedName>
</protein>
<dbReference type="AlphaFoldDB" id="A0AAC9BFD4"/>
<dbReference type="EMBL" id="CP012605">
    <property type="protein sequence ID" value="ANH71493.1"/>
    <property type="molecule type" value="Genomic_DNA"/>
</dbReference>
<accession>A0AAC9BFD4</accession>
<reference evidence="1 2" key="1">
    <citation type="submission" date="2015-09" db="EMBL/GenBank/DDBJ databases">
        <authorList>
            <person name="Xu Y."/>
            <person name="Nagy A."/>
            <person name="Liu N.T."/>
            <person name="Nou X."/>
        </authorList>
    </citation>
    <scope>NUCLEOTIDE SEQUENCE [LARGE SCALE GENOMIC DNA]</scope>
    <source>
        <strain evidence="1 2">FC1138</strain>
    </source>
</reference>
<organism evidence="1 2">
    <name type="scientific">Ralstonia insidiosa</name>
    <dbReference type="NCBI Taxonomy" id="190721"/>
    <lineage>
        <taxon>Bacteria</taxon>
        <taxon>Pseudomonadati</taxon>
        <taxon>Pseudomonadota</taxon>
        <taxon>Betaproteobacteria</taxon>
        <taxon>Burkholderiales</taxon>
        <taxon>Burkholderiaceae</taxon>
        <taxon>Ralstonia</taxon>
    </lineage>
</organism>